<proteinExistence type="predicted"/>
<dbReference type="EMBL" id="JH431330">
    <property type="status" value="NOT_ANNOTATED_CDS"/>
    <property type="molecule type" value="Genomic_DNA"/>
</dbReference>
<keyword evidence="6" id="KW-1185">Reference proteome</keyword>
<evidence type="ECO:0000256" key="3">
    <source>
        <dbReference type="SAM" id="MobiDB-lite"/>
    </source>
</evidence>
<reference evidence="5" key="2">
    <citation type="submission" date="2015-02" db="UniProtKB">
        <authorList>
            <consortium name="EnsemblMetazoa"/>
        </authorList>
    </citation>
    <scope>IDENTIFICATION</scope>
</reference>
<protein>
    <recommendedName>
        <fullName evidence="4">PH domain-containing protein</fullName>
    </recommendedName>
</protein>
<feature type="compositionally biased region" description="Basic and acidic residues" evidence="3">
    <location>
        <begin position="683"/>
        <end position="694"/>
    </location>
</feature>
<dbReference type="STRING" id="126957.T1IR47"/>
<dbReference type="OMA" id="CRRENTY"/>
<keyword evidence="2" id="KW-0443">Lipid metabolism</keyword>
<dbReference type="SUPFAM" id="SSF50729">
    <property type="entry name" value="PH domain-like"/>
    <property type="match status" value="1"/>
</dbReference>
<dbReference type="PROSITE" id="PS50003">
    <property type="entry name" value="PH_DOMAIN"/>
    <property type="match status" value="1"/>
</dbReference>
<dbReference type="HOGENOM" id="CLU_007802_1_0_1"/>
<dbReference type="SMART" id="SM00233">
    <property type="entry name" value="PH"/>
    <property type="match status" value="1"/>
</dbReference>
<dbReference type="eggNOG" id="KOG4428">
    <property type="taxonomic scope" value="Eukaryota"/>
</dbReference>
<dbReference type="InterPro" id="IPR039034">
    <property type="entry name" value="INPP4"/>
</dbReference>
<reference evidence="6" key="1">
    <citation type="submission" date="2011-05" db="EMBL/GenBank/DDBJ databases">
        <authorList>
            <person name="Richards S.R."/>
            <person name="Qu J."/>
            <person name="Jiang H."/>
            <person name="Jhangiani S.N."/>
            <person name="Agravi P."/>
            <person name="Goodspeed R."/>
            <person name="Gross S."/>
            <person name="Mandapat C."/>
            <person name="Jackson L."/>
            <person name="Mathew T."/>
            <person name="Pu L."/>
            <person name="Thornton R."/>
            <person name="Saada N."/>
            <person name="Wilczek-Boney K.B."/>
            <person name="Lee S."/>
            <person name="Kovar C."/>
            <person name="Wu Y."/>
            <person name="Scherer S.E."/>
            <person name="Worley K.C."/>
            <person name="Muzny D.M."/>
            <person name="Gibbs R."/>
        </authorList>
    </citation>
    <scope>NUCLEOTIDE SEQUENCE</scope>
    <source>
        <strain evidence="6">Brora</strain>
    </source>
</reference>
<feature type="region of interest" description="Disordered" evidence="3">
    <location>
        <begin position="640"/>
        <end position="729"/>
    </location>
</feature>
<dbReference type="InterPro" id="IPR001849">
    <property type="entry name" value="PH_domain"/>
</dbReference>
<accession>T1IR47</accession>
<feature type="domain" description="PH" evidence="4">
    <location>
        <begin position="17"/>
        <end position="110"/>
    </location>
</feature>
<evidence type="ECO:0000256" key="1">
    <source>
        <dbReference type="ARBA" id="ARBA00022801"/>
    </source>
</evidence>
<evidence type="ECO:0000313" key="6">
    <source>
        <dbReference type="Proteomes" id="UP000014500"/>
    </source>
</evidence>
<feature type="compositionally biased region" description="Polar residues" evidence="3">
    <location>
        <begin position="714"/>
        <end position="727"/>
    </location>
</feature>
<evidence type="ECO:0000313" key="5">
    <source>
        <dbReference type="EnsemblMetazoa" id="SMAR003531-PA"/>
    </source>
</evidence>
<evidence type="ECO:0000256" key="2">
    <source>
        <dbReference type="ARBA" id="ARBA00023098"/>
    </source>
</evidence>
<dbReference type="InterPro" id="IPR011993">
    <property type="entry name" value="PH-like_dom_sf"/>
</dbReference>
<dbReference type="GO" id="GO:0005737">
    <property type="term" value="C:cytoplasm"/>
    <property type="evidence" value="ECO:0007669"/>
    <property type="project" value="TreeGrafter"/>
</dbReference>
<dbReference type="GO" id="GO:0016316">
    <property type="term" value="F:phosphatidylinositol-3,4-bisphosphate 4-phosphatase activity"/>
    <property type="evidence" value="ECO:0007669"/>
    <property type="project" value="InterPro"/>
</dbReference>
<sequence>MCRPLYNRRLWFNHDNNTEKKSFTIVTAYVPRFCRLRGNLLFYFKNTDMCMEPVGVFVLERCVVTLDDTNTEPAFTFNLVYDGDKNVQKFSAPTETERDSWIQMIHMASYQYMVSQLKALREKLNNIQPANENSNNSLRFPRTKNVLDSSDESFLEMSLSCDNLMCDGNGTAPNPMLIVGVMTAPEIQWSTYSQSEIIERSSNPCFLTTVGFRKNDKITPQTRVKISVYDVRERLTLTTTLLGDSIFTIQQLMEAEKSKLRLPLTSSDNMTVGFVSVNAWQVESDSASSNASLLSNQSSCQEEVISERKLRSQTLPAKLPCKFRISQHNQLNLLYDNTISQTYRFHTGLGADLSVLEIMAENKLTFAFPQSLLLLYIKEEKDLLNNLTALGEFKSSWNARHVEEIERHLRLIDSYTHVLTFLDSYTGSNFKPSAQKCNKSFEFVPVNLHLQRLWIQNDSTKKSGFYDVITVGAFAAHTLKFKNGGLLKLLNPNSSKKNAKPIKLIEAAKTADKIRDLRFDLKLLLDHLNVLAQRKLSSEMQVVMTDIANLLCQQCLVDRVFTVYCVRAKMNQELEKPFTLFKAQRITGLCDSNLIEEAYHILEEVRLPENNNSSNANSSLVINKHAEEIISSSPDKFTRGRTSPLVISAQNSLEMDDDSLSTEDEKSDCNRDPSSCRGHHRRSASDADQHRCEIVKSTSASPTPSISRKFGWRQTKQASENGGSSTLPRGRAFSFAESNSMLNLFRKVSSRTRRERSMMDVGSTNSKIDSNRMEYGGFLNKNKTFSLRSLNGRKLRSRSPDEPEPWDLTQLNIEASIMCMTSKVITLGRHNIREESNNSPINGELTQLDWVEQLRPSMKKLKQALDCLHRTSTLVHSLFSLQEAAEVVALQSDIRYRRNIVNSYALTSVVASLMTKLWCHRPDPVFLSRLCKFGVLTQFEGLLSCYSDEMGMLEDMIIGIEDLKNVRFRLVKSENSNKINPQIEGTRTNLIIYLPVPDLVYTILPMDCKNNYEFVVSPVFFNVGINEQATFAEKKTSCMQNLANKNSHSPRFGNVSLQDKINLEGFAAMQEFYKNYKDFPVSVGSNKRLSDTNFLMIEKDLEILNTLVNSHKSKNVEILHLAAKICRSLDGLRFISCKSAKDRTAMSVTLEQCMILEDGFDLAEPEFNHALECMRCEGTRRENTFKNAGVMKYAFNSLQLMALPKMYRPPPGTYGNVQT</sequence>
<dbReference type="Gene3D" id="2.30.29.30">
    <property type="entry name" value="Pleckstrin-homology domain (PH domain)/Phosphotyrosine-binding domain (PTB)"/>
    <property type="match status" value="1"/>
</dbReference>
<dbReference type="AlphaFoldDB" id="T1IR47"/>
<evidence type="ECO:0000259" key="4">
    <source>
        <dbReference type="PROSITE" id="PS50003"/>
    </source>
</evidence>
<name>T1IR47_STRMM</name>
<dbReference type="Pfam" id="PF00169">
    <property type="entry name" value="PH"/>
    <property type="match status" value="1"/>
</dbReference>
<dbReference type="PANTHER" id="PTHR12187">
    <property type="entry name" value="AGAP000124-PA"/>
    <property type="match status" value="1"/>
</dbReference>
<keyword evidence="1" id="KW-0378">Hydrolase</keyword>
<feature type="compositionally biased region" description="Polar residues" evidence="3">
    <location>
        <begin position="696"/>
        <end position="706"/>
    </location>
</feature>
<organism evidence="5 6">
    <name type="scientific">Strigamia maritima</name>
    <name type="common">European centipede</name>
    <name type="synonym">Geophilus maritimus</name>
    <dbReference type="NCBI Taxonomy" id="126957"/>
    <lineage>
        <taxon>Eukaryota</taxon>
        <taxon>Metazoa</taxon>
        <taxon>Ecdysozoa</taxon>
        <taxon>Arthropoda</taxon>
        <taxon>Myriapoda</taxon>
        <taxon>Chilopoda</taxon>
        <taxon>Pleurostigmophora</taxon>
        <taxon>Geophilomorpha</taxon>
        <taxon>Linotaeniidae</taxon>
        <taxon>Strigamia</taxon>
    </lineage>
</organism>
<dbReference type="PANTHER" id="PTHR12187:SF11">
    <property type="entry name" value="PHOSPHATIDYLINOSITOL-3,4-BISPHOSPHATE 4-PHOSPHATASE"/>
    <property type="match status" value="1"/>
</dbReference>
<dbReference type="PhylomeDB" id="T1IR47"/>
<dbReference type="EnsemblMetazoa" id="SMAR003531-RA">
    <property type="protein sequence ID" value="SMAR003531-PA"/>
    <property type="gene ID" value="SMAR003531"/>
</dbReference>
<dbReference type="Proteomes" id="UP000014500">
    <property type="component" value="Unassembled WGS sequence"/>
</dbReference>